<keyword evidence="1" id="KW-0812">Transmembrane</keyword>
<name>A0ABQ2TN94_STRBA</name>
<evidence type="ECO:0000313" key="2">
    <source>
        <dbReference type="EMBL" id="GGS80328.1"/>
    </source>
</evidence>
<keyword evidence="3" id="KW-1185">Reference proteome</keyword>
<dbReference type="RefSeq" id="WP_199889712.1">
    <property type="nucleotide sequence ID" value="NZ_BMSZ01000026.1"/>
</dbReference>
<organism evidence="2 3">
    <name type="scientific">Streptomyces badius</name>
    <dbReference type="NCBI Taxonomy" id="1941"/>
    <lineage>
        <taxon>Bacteria</taxon>
        <taxon>Bacillati</taxon>
        <taxon>Actinomycetota</taxon>
        <taxon>Actinomycetes</taxon>
        <taxon>Kitasatosporales</taxon>
        <taxon>Streptomycetaceae</taxon>
        <taxon>Streptomyces</taxon>
    </lineage>
</organism>
<sequence>MSTLVLLVALLLVLVTAMFVAGLVYIAHRHPAWVAPLTLGLLGAGLVTSVLVPVVIR</sequence>
<gene>
    <name evidence="2" type="ORF">GCM10010253_63930</name>
</gene>
<evidence type="ECO:0000256" key="1">
    <source>
        <dbReference type="SAM" id="Phobius"/>
    </source>
</evidence>
<evidence type="ECO:0000313" key="3">
    <source>
        <dbReference type="Proteomes" id="UP000659767"/>
    </source>
</evidence>
<proteinExistence type="predicted"/>
<keyword evidence="1" id="KW-1133">Transmembrane helix</keyword>
<accession>A0ABQ2TN94</accession>
<keyword evidence="1" id="KW-0472">Membrane</keyword>
<comment type="caution">
    <text evidence="2">The sequence shown here is derived from an EMBL/GenBank/DDBJ whole genome shotgun (WGS) entry which is preliminary data.</text>
</comment>
<feature type="transmembrane region" description="Helical" evidence="1">
    <location>
        <begin position="32"/>
        <end position="56"/>
    </location>
</feature>
<dbReference type="Proteomes" id="UP000659767">
    <property type="component" value="Unassembled WGS sequence"/>
</dbReference>
<dbReference type="EMBL" id="BMSZ01000026">
    <property type="protein sequence ID" value="GGS80328.1"/>
    <property type="molecule type" value="Genomic_DNA"/>
</dbReference>
<reference evidence="3" key="1">
    <citation type="journal article" date="2019" name="Int. J. Syst. Evol. Microbiol.">
        <title>The Global Catalogue of Microorganisms (GCM) 10K type strain sequencing project: providing services to taxonomists for standard genome sequencing and annotation.</title>
        <authorList>
            <consortium name="The Broad Institute Genomics Platform"/>
            <consortium name="The Broad Institute Genome Sequencing Center for Infectious Disease"/>
            <person name="Wu L."/>
            <person name="Ma J."/>
        </authorList>
    </citation>
    <scope>NUCLEOTIDE SEQUENCE [LARGE SCALE GENOMIC DNA]</scope>
    <source>
        <strain evidence="3">JCM 4350</strain>
    </source>
</reference>
<protein>
    <submittedName>
        <fullName evidence="2">Uncharacterized protein</fullName>
    </submittedName>
</protein>